<keyword evidence="2" id="KW-0812">Transmembrane</keyword>
<gene>
    <name evidence="3" type="ORF">ECRASSUSDP1_LOCUS5208</name>
</gene>
<evidence type="ECO:0000313" key="4">
    <source>
        <dbReference type="Proteomes" id="UP001295684"/>
    </source>
</evidence>
<reference evidence="3" key="1">
    <citation type="submission" date="2023-07" db="EMBL/GenBank/DDBJ databases">
        <authorList>
            <consortium name="AG Swart"/>
            <person name="Singh M."/>
            <person name="Singh A."/>
            <person name="Seah K."/>
            <person name="Emmerich C."/>
        </authorList>
    </citation>
    <scope>NUCLEOTIDE SEQUENCE</scope>
    <source>
        <strain evidence="3">DP1</strain>
    </source>
</reference>
<dbReference type="PANTHER" id="PTHR31398">
    <property type="entry name" value="MEIOTIC NUCLEAR DIVISION PROTEIN 1 HOMOLOG"/>
    <property type="match status" value="1"/>
</dbReference>
<keyword evidence="4" id="KW-1185">Reference proteome</keyword>
<comment type="caution">
    <text evidence="3">The sequence shown here is derived from an EMBL/GenBank/DDBJ whole genome shotgun (WGS) entry which is preliminary data.</text>
</comment>
<accession>A0AAD1X5I9</accession>
<dbReference type="AlphaFoldDB" id="A0AAD1X5I9"/>
<feature type="compositionally biased region" description="Low complexity" evidence="1">
    <location>
        <begin position="467"/>
        <end position="483"/>
    </location>
</feature>
<keyword evidence="2" id="KW-1133">Transmembrane helix</keyword>
<protein>
    <submittedName>
        <fullName evidence="3">Uncharacterized protein</fullName>
    </submittedName>
</protein>
<evidence type="ECO:0000313" key="3">
    <source>
        <dbReference type="EMBL" id="CAI2363868.1"/>
    </source>
</evidence>
<feature type="compositionally biased region" description="Polar residues" evidence="1">
    <location>
        <begin position="486"/>
        <end position="501"/>
    </location>
</feature>
<feature type="compositionally biased region" description="Basic and acidic residues" evidence="1">
    <location>
        <begin position="502"/>
        <end position="513"/>
    </location>
</feature>
<dbReference type="GO" id="GO:0007131">
    <property type="term" value="P:reciprocal meiotic recombination"/>
    <property type="evidence" value="ECO:0007669"/>
    <property type="project" value="TreeGrafter"/>
</dbReference>
<dbReference type="Proteomes" id="UP001295684">
    <property type="component" value="Unassembled WGS sequence"/>
</dbReference>
<name>A0AAD1X5I9_EUPCR</name>
<keyword evidence="2" id="KW-0472">Membrane</keyword>
<sequence>MFSHKFTLNFKQKKNYQTFIGAGVSIVIFIICILYAVFLFNTMLKRKRTSTNSGIIRTDKIQDPLNVALNDEGIYIALSVRGGYDAEIDAIEEGIIEIRLARIKFKLNRLISSEGGTPEISSEIHKCNQTSFPYDPQIPTNRLEINYSLYCFDRADLMELSYQDFNEGDNIQFAFLGEVCPENSCTEDQKESVQNYPIIFDLLVLSKYYDSSDPVNPVKTYVQNDYSFYIPKGKLSFYNFDLIRHRYSISDWDSVFVGEKSGEFYDIEQGNNYFEELHSATTATVIMFKVSSVIRNYETSVIGFLDVFGQVGGLFEILFLFSSMLIKRVTEVLYKRDINTAERQIKNSDSWFSYPSQLDEAGRNKKKGKHKRKQIHDVTSLMFQTFKNQVRLREQRRQQEAIDRSLVYQEEQPVTSRLTEIQNMRKEIRLQNQLTTELDIVNISQSLVELKMYVSYLLDKDKQGNHNKLQSTNSNNPNNISENRQSRQLASIDKNVSLNHSSTKEKQGFRLRDEEEGLCNMEERKQSIQERSPAHILGKSTFSYDCVPRSSSLYKNGQA</sequence>
<dbReference type="GO" id="GO:0005634">
    <property type="term" value="C:nucleus"/>
    <property type="evidence" value="ECO:0007669"/>
    <property type="project" value="TreeGrafter"/>
</dbReference>
<dbReference type="PANTHER" id="PTHR31398:SF0">
    <property type="entry name" value="MEIOTIC NUCLEAR DIVISION PROTEIN 1 HOMOLOG"/>
    <property type="match status" value="1"/>
</dbReference>
<organism evidence="3 4">
    <name type="scientific">Euplotes crassus</name>
    <dbReference type="NCBI Taxonomy" id="5936"/>
    <lineage>
        <taxon>Eukaryota</taxon>
        <taxon>Sar</taxon>
        <taxon>Alveolata</taxon>
        <taxon>Ciliophora</taxon>
        <taxon>Intramacronucleata</taxon>
        <taxon>Spirotrichea</taxon>
        <taxon>Hypotrichia</taxon>
        <taxon>Euplotida</taxon>
        <taxon>Euplotidae</taxon>
        <taxon>Moneuplotes</taxon>
    </lineage>
</organism>
<dbReference type="EMBL" id="CAMPGE010005018">
    <property type="protein sequence ID" value="CAI2363868.1"/>
    <property type="molecule type" value="Genomic_DNA"/>
</dbReference>
<proteinExistence type="predicted"/>
<evidence type="ECO:0000256" key="2">
    <source>
        <dbReference type="SAM" id="Phobius"/>
    </source>
</evidence>
<evidence type="ECO:0000256" key="1">
    <source>
        <dbReference type="SAM" id="MobiDB-lite"/>
    </source>
</evidence>
<feature type="region of interest" description="Disordered" evidence="1">
    <location>
        <begin position="464"/>
        <end position="515"/>
    </location>
</feature>
<feature type="transmembrane region" description="Helical" evidence="2">
    <location>
        <begin position="20"/>
        <end position="40"/>
    </location>
</feature>